<dbReference type="Gene3D" id="3.40.190.10">
    <property type="entry name" value="Periplasmic binding protein-like II"/>
    <property type="match status" value="1"/>
</dbReference>
<feature type="signal peptide" evidence="2">
    <location>
        <begin position="1"/>
        <end position="30"/>
    </location>
</feature>
<comment type="similarity">
    <text evidence="1">Belongs to the UPF0065 (bug) family.</text>
</comment>
<dbReference type="PIRSF" id="PIRSF017082">
    <property type="entry name" value="YflP"/>
    <property type="match status" value="1"/>
</dbReference>
<evidence type="ECO:0000256" key="1">
    <source>
        <dbReference type="ARBA" id="ARBA00006987"/>
    </source>
</evidence>
<comment type="caution">
    <text evidence="3">The sequence shown here is derived from an EMBL/GenBank/DDBJ whole genome shotgun (WGS) entry which is preliminary data.</text>
</comment>
<dbReference type="InterPro" id="IPR005064">
    <property type="entry name" value="BUG"/>
</dbReference>
<dbReference type="Pfam" id="PF03401">
    <property type="entry name" value="TctC"/>
    <property type="match status" value="1"/>
</dbReference>
<protein>
    <submittedName>
        <fullName evidence="3">Tripartite tricarboxylate transporter substrate binding protein</fullName>
    </submittedName>
</protein>
<dbReference type="EMBL" id="JALPRX010000076">
    <property type="protein sequence ID" value="MCK8786149.1"/>
    <property type="molecule type" value="Genomic_DNA"/>
</dbReference>
<keyword evidence="4" id="KW-1185">Reference proteome</keyword>
<keyword evidence="2" id="KW-0732">Signal</keyword>
<dbReference type="PANTHER" id="PTHR42928:SF5">
    <property type="entry name" value="BLR1237 PROTEIN"/>
    <property type="match status" value="1"/>
</dbReference>
<sequence length="334" mass="35595">MPRRRCRAVRTCLALACLCLALLAAPRQGAAQGAAQPWPQERPVRVVITWAPGGTTDYVARLYARHLAQVTGQSFVVENRTGGSGIVGWGNVAQSRPDGYTLLITDNSIVTVPPLLPEPGFDVRAAFQPVAELVDYPAVFTVPAGFEARTLQEMVAIARARPEALDYGSMGNGSTMHLYVEVFQDLAGIRLTHVPYRGAGPAFLDVVAGRIQLALAAPPTMLSGMQAGTVRALAISTGGGRVAAFPGVPTVREAGYDFDLSYWYGLLAPRGLDPAVARRLVEAVAQVNAMPEVRGRFAEQGASPLAGDGAALGRRIDTELARWATLVRDKNIRP</sequence>
<dbReference type="RefSeq" id="WP_248668266.1">
    <property type="nucleotide sequence ID" value="NZ_JALPRX010000076.1"/>
</dbReference>
<gene>
    <name evidence="3" type="ORF">M0638_17375</name>
</gene>
<evidence type="ECO:0000313" key="3">
    <source>
        <dbReference type="EMBL" id="MCK8786149.1"/>
    </source>
</evidence>
<dbReference type="SUPFAM" id="SSF53850">
    <property type="entry name" value="Periplasmic binding protein-like II"/>
    <property type="match status" value="1"/>
</dbReference>
<dbReference type="CDD" id="cd07012">
    <property type="entry name" value="PBP2_Bug_TTT"/>
    <property type="match status" value="1"/>
</dbReference>
<dbReference type="Gene3D" id="3.40.190.150">
    <property type="entry name" value="Bordetella uptake gene, domain 1"/>
    <property type="match status" value="1"/>
</dbReference>
<evidence type="ECO:0000256" key="2">
    <source>
        <dbReference type="SAM" id="SignalP"/>
    </source>
</evidence>
<proteinExistence type="inferred from homology"/>
<feature type="chain" id="PRO_5040721051" evidence="2">
    <location>
        <begin position="31"/>
        <end position="334"/>
    </location>
</feature>
<evidence type="ECO:0000313" key="4">
    <source>
        <dbReference type="Proteomes" id="UP001139516"/>
    </source>
</evidence>
<dbReference type="PANTHER" id="PTHR42928">
    <property type="entry name" value="TRICARBOXYLATE-BINDING PROTEIN"/>
    <property type="match status" value="1"/>
</dbReference>
<reference evidence="3" key="1">
    <citation type="submission" date="2022-04" db="EMBL/GenBank/DDBJ databases">
        <title>Roseomonas acroporae sp. nov., isolated from coral Acropora digitifera.</title>
        <authorList>
            <person name="Sun H."/>
        </authorList>
    </citation>
    <scope>NUCLEOTIDE SEQUENCE</scope>
    <source>
        <strain evidence="3">NAR14</strain>
    </source>
</reference>
<dbReference type="Proteomes" id="UP001139516">
    <property type="component" value="Unassembled WGS sequence"/>
</dbReference>
<name>A0A9X2BXN8_9PROT</name>
<accession>A0A9X2BXN8</accession>
<dbReference type="InterPro" id="IPR042100">
    <property type="entry name" value="Bug_dom1"/>
</dbReference>
<organism evidence="3 4">
    <name type="scientific">Roseomonas acroporae</name>
    <dbReference type="NCBI Taxonomy" id="2937791"/>
    <lineage>
        <taxon>Bacteria</taxon>
        <taxon>Pseudomonadati</taxon>
        <taxon>Pseudomonadota</taxon>
        <taxon>Alphaproteobacteria</taxon>
        <taxon>Acetobacterales</taxon>
        <taxon>Roseomonadaceae</taxon>
        <taxon>Roseomonas</taxon>
    </lineage>
</organism>
<dbReference type="AlphaFoldDB" id="A0A9X2BXN8"/>